<gene>
    <name evidence="1" type="ORF">E4M00_14925</name>
</gene>
<proteinExistence type="predicted"/>
<dbReference type="Proteomes" id="UP000298127">
    <property type="component" value="Unassembled WGS sequence"/>
</dbReference>
<sequence length="82" mass="8967">MSTIEINTPTEARRFACPDCRSGATVQIIYGVPDDVLRAAADEGDVVLGGWLTEIDAPTRHCRACGSEWVDADEYVERLHSS</sequence>
<protein>
    <submittedName>
        <fullName evidence="1">Uncharacterized protein</fullName>
    </submittedName>
</protein>
<keyword evidence="2" id="KW-1185">Reference proteome</keyword>
<name>A0A4Y9QSC2_9MICO</name>
<dbReference type="RefSeq" id="WP_056165152.1">
    <property type="nucleotide sequence ID" value="NZ_SPQZ01000006.1"/>
</dbReference>
<dbReference type="EMBL" id="SPQZ01000006">
    <property type="protein sequence ID" value="TFV95339.1"/>
    <property type="molecule type" value="Genomic_DNA"/>
</dbReference>
<evidence type="ECO:0000313" key="1">
    <source>
        <dbReference type="EMBL" id="TFV95339.1"/>
    </source>
</evidence>
<comment type="caution">
    <text evidence="1">The sequence shown here is derived from an EMBL/GenBank/DDBJ whole genome shotgun (WGS) entry which is preliminary data.</text>
</comment>
<evidence type="ECO:0000313" key="2">
    <source>
        <dbReference type="Proteomes" id="UP000298127"/>
    </source>
</evidence>
<organism evidence="1 2">
    <name type="scientific">Orlajensenia leifsoniae</name>
    <dbReference type="NCBI Taxonomy" id="2561933"/>
    <lineage>
        <taxon>Bacteria</taxon>
        <taxon>Bacillati</taxon>
        <taxon>Actinomycetota</taxon>
        <taxon>Actinomycetes</taxon>
        <taxon>Micrococcales</taxon>
        <taxon>Microbacteriaceae</taxon>
        <taxon>Orlajensenia</taxon>
    </lineage>
</organism>
<reference evidence="1 2" key="1">
    <citation type="journal article" date="2018" name="J. Microbiol.">
        <title>Leifsonia flava sp. nov., a novel actinobacterium isolated from the rhizosphere of Aquilegia viridiflora.</title>
        <authorList>
            <person name="Cai Y."/>
            <person name="Tao W.Z."/>
            <person name="Ma Y.J."/>
            <person name="Cheng J."/>
            <person name="Zhang M.Y."/>
            <person name="Zhang Y.X."/>
        </authorList>
    </citation>
    <scope>NUCLEOTIDE SEQUENCE [LARGE SCALE GENOMIC DNA]</scope>
    <source>
        <strain evidence="1 2">SYP-B2174</strain>
    </source>
</reference>
<accession>A0A4Y9QSC2</accession>
<dbReference type="AlphaFoldDB" id="A0A4Y9QSC2"/>